<gene>
    <name evidence="2" type="ORF">ACAT0790_LOCUS69304</name>
</gene>
<proteinExistence type="predicted"/>
<name>A0A7S1SF96_ALECA</name>
<dbReference type="AlphaFoldDB" id="A0A7S1SF96"/>
<sequence length="331" mass="34341">MNDVFDAEAGERRAAVAAAVGKLLGQLCATFLHSTAAFLTTAGLVAAATAAQLMAPSDRPHAAAGACGAGEQDAAPPPVTRGAPAGFAVIWMLQFAGWVSLCTFSFYFTSVWSEQAGFSPGTPEFDKEVRVACGLLMANAVVFLLAGVFLPAITRTCGGELPATAIGVLVLALVLLSFGWTPRPCAAVATLVAMPVAYQVVTNAPFAWLERQPDFAEAERGRLTGWLNASLAVAQMLTAVATGPLVAVTGGQLVVAFHAVAALDVAVVLALAGVACCGRRRQPAQPLAEAAAWARRRIEMHVELSGAHVMPMRDGVAMPSRASDITRRDCL</sequence>
<keyword evidence="1" id="KW-1133">Transmembrane helix</keyword>
<evidence type="ECO:0000313" key="2">
    <source>
        <dbReference type="EMBL" id="CAD9192529.1"/>
    </source>
</evidence>
<dbReference type="SUPFAM" id="SSF103473">
    <property type="entry name" value="MFS general substrate transporter"/>
    <property type="match status" value="1"/>
</dbReference>
<feature type="transmembrane region" description="Helical" evidence="1">
    <location>
        <begin position="253"/>
        <end position="277"/>
    </location>
</feature>
<feature type="transmembrane region" description="Helical" evidence="1">
    <location>
        <begin position="226"/>
        <end position="247"/>
    </location>
</feature>
<feature type="transmembrane region" description="Helical" evidence="1">
    <location>
        <begin position="129"/>
        <end position="149"/>
    </location>
</feature>
<evidence type="ECO:0000256" key="1">
    <source>
        <dbReference type="SAM" id="Phobius"/>
    </source>
</evidence>
<protein>
    <recommendedName>
        <fullName evidence="3">ADP,ATP carrier protein</fullName>
    </recommendedName>
</protein>
<accession>A0A7S1SF96</accession>
<feature type="transmembrane region" description="Helical" evidence="1">
    <location>
        <begin position="87"/>
        <end position="109"/>
    </location>
</feature>
<dbReference type="InterPro" id="IPR036259">
    <property type="entry name" value="MFS_trans_sf"/>
</dbReference>
<keyword evidence="1" id="KW-0812">Transmembrane</keyword>
<dbReference type="Gene3D" id="1.20.1250.20">
    <property type="entry name" value="MFS general substrate transporter like domains"/>
    <property type="match status" value="1"/>
</dbReference>
<feature type="transmembrane region" description="Helical" evidence="1">
    <location>
        <begin position="161"/>
        <end position="180"/>
    </location>
</feature>
<keyword evidence="1" id="KW-0472">Membrane</keyword>
<dbReference type="EMBL" id="HBGE01116199">
    <property type="protein sequence ID" value="CAD9192529.1"/>
    <property type="molecule type" value="Transcribed_RNA"/>
</dbReference>
<evidence type="ECO:0008006" key="3">
    <source>
        <dbReference type="Google" id="ProtNLM"/>
    </source>
</evidence>
<reference evidence="2" key="1">
    <citation type="submission" date="2021-01" db="EMBL/GenBank/DDBJ databases">
        <authorList>
            <person name="Corre E."/>
            <person name="Pelletier E."/>
            <person name="Niang G."/>
            <person name="Scheremetjew M."/>
            <person name="Finn R."/>
            <person name="Kale V."/>
            <person name="Holt S."/>
            <person name="Cochrane G."/>
            <person name="Meng A."/>
            <person name="Brown T."/>
            <person name="Cohen L."/>
        </authorList>
    </citation>
    <scope>NUCLEOTIDE SEQUENCE</scope>
    <source>
        <strain evidence="2">OF101</strain>
    </source>
</reference>
<organism evidence="2">
    <name type="scientific">Alexandrium catenella</name>
    <name type="common">Red tide dinoflagellate</name>
    <name type="synonym">Gonyaulax catenella</name>
    <dbReference type="NCBI Taxonomy" id="2925"/>
    <lineage>
        <taxon>Eukaryota</taxon>
        <taxon>Sar</taxon>
        <taxon>Alveolata</taxon>
        <taxon>Dinophyceae</taxon>
        <taxon>Gonyaulacales</taxon>
        <taxon>Pyrocystaceae</taxon>
        <taxon>Alexandrium</taxon>
    </lineage>
</organism>